<keyword evidence="1" id="KW-0472">Membrane</keyword>
<dbReference type="EMBL" id="SSND01000003">
    <property type="protein sequence ID" value="THD82964.1"/>
    <property type="molecule type" value="Genomic_DNA"/>
</dbReference>
<comment type="similarity">
    <text evidence="1">Belongs to the LptD family.</text>
</comment>
<feature type="domain" description="LptD C-terminal" evidence="2">
    <location>
        <begin position="272"/>
        <end position="641"/>
    </location>
</feature>
<comment type="function">
    <text evidence="1">Involved in the assembly of lipopolysaccharide (LPS) at the surface of the outer membrane.</text>
</comment>
<feature type="signal peptide" evidence="1">
    <location>
        <begin position="1"/>
        <end position="24"/>
    </location>
</feature>
<dbReference type="RefSeq" id="WP_136394991.1">
    <property type="nucleotide sequence ID" value="NZ_SSND01000003.1"/>
</dbReference>
<comment type="subcellular location">
    <subcellularLocation>
        <location evidence="1">Cell outer membrane</location>
    </subcellularLocation>
</comment>
<comment type="subunit">
    <text evidence="1">Component of the lipopolysaccharide transport and assembly complex.</text>
</comment>
<comment type="caution">
    <text evidence="1">Lacks conserved residue(s) required for the propagation of feature annotation.</text>
</comment>
<evidence type="ECO:0000259" key="2">
    <source>
        <dbReference type="Pfam" id="PF04453"/>
    </source>
</evidence>
<dbReference type="InterPro" id="IPR007543">
    <property type="entry name" value="LptD_C"/>
</dbReference>
<keyword evidence="4" id="KW-1185">Reference proteome</keyword>
<dbReference type="Pfam" id="PF04453">
    <property type="entry name" value="LptD"/>
    <property type="match status" value="1"/>
</dbReference>
<evidence type="ECO:0000256" key="1">
    <source>
        <dbReference type="HAMAP-Rule" id="MF_01411"/>
    </source>
</evidence>
<dbReference type="GO" id="GO:0015920">
    <property type="term" value="P:lipopolysaccharide transport"/>
    <property type="evidence" value="ECO:0007669"/>
    <property type="project" value="InterPro"/>
</dbReference>
<dbReference type="InterPro" id="IPR050218">
    <property type="entry name" value="LptD"/>
</dbReference>
<dbReference type="AlphaFoldDB" id="A0A4S3ML85"/>
<organism evidence="3 4">
    <name type="scientific">Aliigemmobacter aestuarii</name>
    <dbReference type="NCBI Taxonomy" id="1445661"/>
    <lineage>
        <taxon>Bacteria</taxon>
        <taxon>Pseudomonadati</taxon>
        <taxon>Pseudomonadota</taxon>
        <taxon>Alphaproteobacteria</taxon>
        <taxon>Rhodobacterales</taxon>
        <taxon>Paracoccaceae</taxon>
        <taxon>Aliigemmobacter</taxon>
    </lineage>
</organism>
<dbReference type="GO" id="GO:1990351">
    <property type="term" value="C:transporter complex"/>
    <property type="evidence" value="ECO:0007669"/>
    <property type="project" value="TreeGrafter"/>
</dbReference>
<proteinExistence type="inferred from homology"/>
<reference evidence="3 4" key="1">
    <citation type="submission" date="2019-04" db="EMBL/GenBank/DDBJ databases">
        <title>Draft genome sequence of Gemmobacter aestuarii sp. nov.</title>
        <authorList>
            <person name="Hameed A."/>
            <person name="Lin S.-Y."/>
            <person name="Shahina M."/>
            <person name="Lai W.-A."/>
            <person name="Young C.-C."/>
        </authorList>
    </citation>
    <scope>NUCLEOTIDE SEQUENCE [LARGE SCALE GENOMIC DNA]</scope>
    <source>
        <strain evidence="3 4">CC-PW-75</strain>
    </source>
</reference>
<evidence type="ECO:0000313" key="4">
    <source>
        <dbReference type="Proteomes" id="UP000309450"/>
    </source>
</evidence>
<dbReference type="GO" id="GO:0009279">
    <property type="term" value="C:cell outer membrane"/>
    <property type="evidence" value="ECO:0007669"/>
    <property type="project" value="UniProtKB-SubCell"/>
</dbReference>
<gene>
    <name evidence="1" type="primary">lptD</name>
    <name evidence="3" type="ORF">E7811_12520</name>
</gene>
<dbReference type="PANTHER" id="PTHR30189:SF1">
    <property type="entry name" value="LPS-ASSEMBLY PROTEIN LPTD"/>
    <property type="match status" value="1"/>
</dbReference>
<evidence type="ECO:0000313" key="3">
    <source>
        <dbReference type="EMBL" id="THD82964.1"/>
    </source>
</evidence>
<dbReference type="OrthoDB" id="9760225at2"/>
<dbReference type="HAMAP" id="MF_01411">
    <property type="entry name" value="LPS_assembly_LptD"/>
    <property type="match status" value="1"/>
</dbReference>
<sequence precursor="true">MRRVFIPLIAALALTFALAMTARAQDVATLVADRVSVTGNSLLTAEGGVEVLYQGRRLKAQAIIYDRTTDRLRITGPILLSDGAGSFVLADQADLAADLTEGILTSARLVLNERLQIAAAEMFRVSGRYTQLSNTVASSCQVCAENPVPLWEIRADRVIHDQEERQLYFDHAQLRVAGLPVFYIPRLRMPDPTLNRATGFLMPRLRTTSGLGTGFKIPYFWAIDDQRDLLITPYLTTKNGRTVELRYRQAFRSGSVELSGSVSRDDLRPGETRGYALATGLFEMPRDYILTFRAEAVSDPAYMLDYGISQKDRLDSRIEIARTRRNEHISARVIQFRSIRAGESNATLPSLVGDFTFHRRFSGGPLGGEGGLRFQLHSHARTSADPLDRDADGIADGRDTSRASIRLDWRRNWILPGGIIGSVMGEGTADFYDIRQDAAFAGSIDRLDGAMAVELRWPWVAADARGVSHVIEPIAQLVYASQSAPAIPNEDSTLVEFDEGNLLSLNRFSGNDARERGGRLNLGLGWTRLAPAGWSMGVHLARSFRTDNPGQFGPASGLDGKRSDWLASMHVDMADGLRMTNRLVFDDGLDMTKAELRMDMIRDRYGLSSSYLWRLADPLENRPTGTSELTVDGSWRFTDNWSGRVAGRYDFIADRATSAGLGLEFKNECLKVDLSLSRRFTSSTSVKPTTDFGLGIDLLGIGGGVPGTARACRR</sequence>
<dbReference type="InterPro" id="IPR020889">
    <property type="entry name" value="LipoPS_assembly_LptD"/>
</dbReference>
<keyword evidence="1" id="KW-0998">Cell outer membrane</keyword>
<dbReference type="PANTHER" id="PTHR30189">
    <property type="entry name" value="LPS-ASSEMBLY PROTEIN"/>
    <property type="match status" value="1"/>
</dbReference>
<protein>
    <recommendedName>
        <fullName evidence="1">LPS-assembly protein LptD</fullName>
    </recommendedName>
</protein>
<name>A0A4S3ML85_9RHOB</name>
<dbReference type="Proteomes" id="UP000309450">
    <property type="component" value="Unassembled WGS sequence"/>
</dbReference>
<comment type="caution">
    <text evidence="3">The sequence shown here is derived from an EMBL/GenBank/DDBJ whole genome shotgun (WGS) entry which is preliminary data.</text>
</comment>
<accession>A0A4S3ML85</accession>
<keyword evidence="1" id="KW-0732">Signal</keyword>
<dbReference type="GO" id="GO:0043165">
    <property type="term" value="P:Gram-negative-bacterium-type cell outer membrane assembly"/>
    <property type="evidence" value="ECO:0007669"/>
    <property type="project" value="UniProtKB-UniRule"/>
</dbReference>
<feature type="chain" id="PRO_5021048928" description="LPS-assembly protein LptD" evidence="1">
    <location>
        <begin position="25"/>
        <end position="714"/>
    </location>
</feature>